<reference evidence="4 5" key="1">
    <citation type="journal article" date="2020" name="ISME J.">
        <title>Comparative genomics reveals insights into cyanobacterial evolution and habitat adaptation.</title>
        <authorList>
            <person name="Chen M.Y."/>
            <person name="Teng W.K."/>
            <person name="Zhao L."/>
            <person name="Hu C.X."/>
            <person name="Zhou Y.K."/>
            <person name="Han B.P."/>
            <person name="Song L.R."/>
            <person name="Shu W.S."/>
        </authorList>
    </citation>
    <scope>NUCLEOTIDE SEQUENCE [LARGE SCALE GENOMIC DNA]</scope>
    <source>
        <strain evidence="4 5">FACHB-248</strain>
    </source>
</reference>
<organism evidence="4 5">
    <name type="scientific">Scytonema hofmannii FACHB-248</name>
    <dbReference type="NCBI Taxonomy" id="1842502"/>
    <lineage>
        <taxon>Bacteria</taxon>
        <taxon>Bacillati</taxon>
        <taxon>Cyanobacteriota</taxon>
        <taxon>Cyanophyceae</taxon>
        <taxon>Nostocales</taxon>
        <taxon>Scytonemataceae</taxon>
        <taxon>Scytonema</taxon>
    </lineage>
</organism>
<dbReference type="InterPro" id="IPR025054">
    <property type="entry name" value="DUF3991"/>
</dbReference>
<dbReference type="Gene3D" id="3.40.1360.10">
    <property type="match status" value="1"/>
</dbReference>
<evidence type="ECO:0000259" key="3">
    <source>
        <dbReference type="Pfam" id="PF13154"/>
    </source>
</evidence>
<dbReference type="CDD" id="cd17242">
    <property type="entry name" value="MobM_relaxase"/>
    <property type="match status" value="1"/>
</dbReference>
<name>A0ABR8GRX9_9CYAN</name>
<dbReference type="Pfam" id="PF13155">
    <property type="entry name" value="Toprim_2"/>
    <property type="match status" value="1"/>
</dbReference>
<dbReference type="EMBL" id="JACJTA010000031">
    <property type="protein sequence ID" value="MBD2605962.1"/>
    <property type="molecule type" value="Genomic_DNA"/>
</dbReference>
<evidence type="ECO:0000313" key="5">
    <source>
        <dbReference type="Proteomes" id="UP000660380"/>
    </source>
</evidence>
<feature type="domain" description="DUF3991" evidence="3">
    <location>
        <begin position="404"/>
        <end position="475"/>
    </location>
</feature>
<dbReference type="Proteomes" id="UP000660380">
    <property type="component" value="Unassembled WGS sequence"/>
</dbReference>
<comment type="caution">
    <text evidence="4">The sequence shown here is derived from an EMBL/GenBank/DDBJ whole genome shotgun (WGS) entry which is preliminary data.</text>
</comment>
<dbReference type="SUPFAM" id="SSF57783">
    <property type="entry name" value="Zinc beta-ribbon"/>
    <property type="match status" value="1"/>
</dbReference>
<gene>
    <name evidence="4" type="ORF">H6G81_15890</name>
</gene>
<dbReference type="InterPro" id="IPR001668">
    <property type="entry name" value="Mob_Pre"/>
</dbReference>
<comment type="similarity">
    <text evidence="1">Belongs to the plasmid mobilization pre family.</text>
</comment>
<protein>
    <submittedName>
        <fullName evidence="4">Plasmid recombination protein</fullName>
    </submittedName>
</protein>
<keyword evidence="2" id="KW-0175">Coiled coil</keyword>
<feature type="coiled-coil region" evidence="2">
    <location>
        <begin position="249"/>
        <end position="290"/>
    </location>
</feature>
<dbReference type="NCBIfam" id="NF041497">
    <property type="entry name" value="MobV"/>
    <property type="match status" value="1"/>
</dbReference>
<evidence type="ECO:0000256" key="2">
    <source>
        <dbReference type="SAM" id="Coils"/>
    </source>
</evidence>
<evidence type="ECO:0000256" key="1">
    <source>
        <dbReference type="ARBA" id="ARBA00010657"/>
    </source>
</evidence>
<accession>A0ABR8GRX9</accession>
<keyword evidence="5" id="KW-1185">Reference proteome</keyword>
<dbReference type="RefSeq" id="WP_029630841.1">
    <property type="nucleotide sequence ID" value="NZ_JACJTA010000031.1"/>
</dbReference>
<evidence type="ECO:0000313" key="4">
    <source>
        <dbReference type="EMBL" id="MBD2605962.1"/>
    </source>
</evidence>
<proteinExistence type="inferred from homology"/>
<sequence length="591" mass="67352">MAYTVCRIQKIKDWGTLTSSELHTTRERDTPNADPDVHNIRLIGEKSDPDLATIFKAKIGNQKIRSNAVLGVEFVLSASAEYFRPDDPSIAGTYNQKRLDDFAFFTTKWLKQSWGDRVVRCELHLDEVTPHIHAYLVPLDERGKLNCRALFGGTRKRLSELQDSFAAAVAPLGIERGIKGSTAKHTEVKEYYARVNRQSLNLDLEQTLPIATQTQNAIAYRERVKETLQPSLDIINHQLSDRAAALQRYHDMEQKARASELQRQKLEQRILELEAEVFKYKEELQVLRDLPLEDVAYNLGLDPDYKNKHNWEGHGNIISITDSKFYDLEGEQRGGSAIDLVMHVEDCSFRQAVVWLRDRFGESGMISAVTLHTLNQAKHLAIVEPVPKFTPPVPDEKGWQAVQHYLTRECKLPENLVQTLHKRGLIYADSKQNAVFIMRSLDGDVTGAFLRGTMGKDNTFMGLEKGTKRNAGWFYVRSGGKSDDPIQRAVLTKSPIDALSASVLEQPQCHKTLYLAVDSTRSVPVEFLRKIPTVVAAYDNDEKGNETARLIKQLLRQTTRLKPKARDWNEQLHKRLYLNTIRRQQQPLTEV</sequence>
<dbReference type="Pfam" id="PF13154">
    <property type="entry name" value="DUF3991"/>
    <property type="match status" value="1"/>
</dbReference>
<dbReference type="Pfam" id="PF01076">
    <property type="entry name" value="Mob_Pre"/>
    <property type="match status" value="1"/>
</dbReference>
<dbReference type="Gene3D" id="3.30.930.30">
    <property type="match status" value="1"/>
</dbReference>